<dbReference type="GO" id="GO:0015074">
    <property type="term" value="P:DNA integration"/>
    <property type="evidence" value="ECO:0007669"/>
    <property type="project" value="UniProtKB-KW"/>
</dbReference>
<sequence length="317" mass="37258">MIVTNKLTFQSKELITNYLDYLEHERRLDEKTREVYSREVTSLLTYCEENELDISTLTLNDLESYIVTHTKDMKARTVSKIESALRSFFKFLIVEKIREDNPTLLIEKPKKEDYLPYTLTEEEVNDVLSIFKNEEGDVNLSFRDYTFFEVIYSCGLRISEAVNLELNSYNPDEKTLRVIGKRSKERITFVGEVAAEALDEYLRDVRPVLASRRKENQDRRVKKNRESEDALFLGRRGQKLTRQAMHKRYHALLEKYGIKATVHTLRHSFATHLLNHGANIREVQTLLGHSDIKTTQIYTHIEKDELLDIFDKFSHLS</sequence>
<dbReference type="AlphaFoldDB" id="A0A7X2PCA9"/>
<dbReference type="InterPro" id="IPR044068">
    <property type="entry name" value="CB"/>
</dbReference>
<dbReference type="InterPro" id="IPR013762">
    <property type="entry name" value="Integrase-like_cat_sf"/>
</dbReference>
<keyword evidence="1" id="KW-0159">Chromosome partition</keyword>
<feature type="domain" description="Tyr recombinase" evidence="6">
    <location>
        <begin position="114"/>
        <end position="311"/>
    </location>
</feature>
<evidence type="ECO:0000256" key="3">
    <source>
        <dbReference type="ARBA" id="ARBA00023125"/>
    </source>
</evidence>
<dbReference type="Pfam" id="PF00589">
    <property type="entry name" value="Phage_integrase"/>
    <property type="match status" value="1"/>
</dbReference>
<gene>
    <name evidence="8" type="ORF">FYJ80_05760</name>
</gene>
<reference evidence="8 9" key="1">
    <citation type="submission" date="2019-08" db="EMBL/GenBank/DDBJ databases">
        <title>In-depth cultivation of the pig gut microbiome towards novel bacterial diversity and tailored functional studies.</title>
        <authorList>
            <person name="Wylensek D."/>
            <person name="Hitch T.C.A."/>
            <person name="Clavel T."/>
        </authorList>
    </citation>
    <scope>NUCLEOTIDE SEQUENCE [LARGE SCALE GENOMIC DNA]</scope>
    <source>
        <strain evidence="8 9">NM-380-WT-3C1</strain>
    </source>
</reference>
<dbReference type="RefSeq" id="WP_154425261.1">
    <property type="nucleotide sequence ID" value="NZ_VUNN01000009.1"/>
</dbReference>
<dbReference type="EMBL" id="VUNN01000009">
    <property type="protein sequence ID" value="MSU06285.1"/>
    <property type="molecule type" value="Genomic_DNA"/>
</dbReference>
<dbReference type="SUPFAM" id="SSF56349">
    <property type="entry name" value="DNA breaking-rejoining enzymes"/>
    <property type="match status" value="1"/>
</dbReference>
<evidence type="ECO:0000313" key="9">
    <source>
        <dbReference type="Proteomes" id="UP000460549"/>
    </source>
</evidence>
<accession>A0A7X2PCA9</accession>
<dbReference type="InterPro" id="IPR002104">
    <property type="entry name" value="Integrase_catalytic"/>
</dbReference>
<dbReference type="PANTHER" id="PTHR30349:SF81">
    <property type="entry name" value="TYROSINE RECOMBINASE XERC"/>
    <property type="match status" value="1"/>
</dbReference>
<dbReference type="InterPro" id="IPR011010">
    <property type="entry name" value="DNA_brk_join_enz"/>
</dbReference>
<dbReference type="GO" id="GO:0007059">
    <property type="term" value="P:chromosome segregation"/>
    <property type="evidence" value="ECO:0007669"/>
    <property type="project" value="UniProtKB-KW"/>
</dbReference>
<dbReference type="Gene3D" id="1.10.150.130">
    <property type="match status" value="1"/>
</dbReference>
<dbReference type="InterPro" id="IPR004107">
    <property type="entry name" value="Integrase_SAM-like_N"/>
</dbReference>
<evidence type="ECO:0000259" key="7">
    <source>
        <dbReference type="PROSITE" id="PS51900"/>
    </source>
</evidence>
<dbReference type="InterPro" id="IPR010998">
    <property type="entry name" value="Integrase_recombinase_N"/>
</dbReference>
<comment type="caution">
    <text evidence="8">The sequence shown here is derived from an EMBL/GenBank/DDBJ whole genome shotgun (WGS) entry which is preliminary data.</text>
</comment>
<evidence type="ECO:0000256" key="1">
    <source>
        <dbReference type="ARBA" id="ARBA00022829"/>
    </source>
</evidence>
<feature type="domain" description="Core-binding (CB)" evidence="7">
    <location>
        <begin position="9"/>
        <end position="93"/>
    </location>
</feature>
<dbReference type="GO" id="GO:0003677">
    <property type="term" value="F:DNA binding"/>
    <property type="evidence" value="ECO:0007669"/>
    <property type="project" value="UniProtKB-UniRule"/>
</dbReference>
<dbReference type="PANTHER" id="PTHR30349">
    <property type="entry name" value="PHAGE INTEGRASE-RELATED"/>
    <property type="match status" value="1"/>
</dbReference>
<dbReference type="PROSITE" id="PS51898">
    <property type="entry name" value="TYR_RECOMBINASE"/>
    <property type="match status" value="1"/>
</dbReference>
<keyword evidence="4" id="KW-0233">DNA recombination</keyword>
<evidence type="ECO:0000256" key="5">
    <source>
        <dbReference type="PROSITE-ProRule" id="PRU01248"/>
    </source>
</evidence>
<keyword evidence="2" id="KW-0229">DNA integration</keyword>
<proteinExistence type="predicted"/>
<dbReference type="GO" id="GO:0006310">
    <property type="term" value="P:DNA recombination"/>
    <property type="evidence" value="ECO:0007669"/>
    <property type="project" value="UniProtKB-KW"/>
</dbReference>
<evidence type="ECO:0000256" key="2">
    <source>
        <dbReference type="ARBA" id="ARBA00022908"/>
    </source>
</evidence>
<protein>
    <submittedName>
        <fullName evidence="8">Tyrosine-type recombinase/integrase</fullName>
    </submittedName>
</protein>
<dbReference type="InterPro" id="IPR050090">
    <property type="entry name" value="Tyrosine_recombinase_XerCD"/>
</dbReference>
<organism evidence="8 9">
    <name type="scientific">Bullifex porci</name>
    <dbReference type="NCBI Taxonomy" id="2606638"/>
    <lineage>
        <taxon>Bacteria</taxon>
        <taxon>Pseudomonadati</taxon>
        <taxon>Spirochaetota</taxon>
        <taxon>Spirochaetia</taxon>
        <taxon>Spirochaetales</taxon>
        <taxon>Spirochaetaceae</taxon>
        <taxon>Bullifex</taxon>
    </lineage>
</organism>
<dbReference type="Pfam" id="PF02899">
    <property type="entry name" value="Phage_int_SAM_1"/>
    <property type="match status" value="1"/>
</dbReference>
<dbReference type="Gene3D" id="1.10.443.10">
    <property type="entry name" value="Intergrase catalytic core"/>
    <property type="match status" value="1"/>
</dbReference>
<evidence type="ECO:0000313" key="8">
    <source>
        <dbReference type="EMBL" id="MSU06285.1"/>
    </source>
</evidence>
<evidence type="ECO:0000256" key="4">
    <source>
        <dbReference type="ARBA" id="ARBA00023172"/>
    </source>
</evidence>
<keyword evidence="9" id="KW-1185">Reference proteome</keyword>
<name>A0A7X2PCA9_9SPIO</name>
<keyword evidence="3 5" id="KW-0238">DNA-binding</keyword>
<evidence type="ECO:0000259" key="6">
    <source>
        <dbReference type="PROSITE" id="PS51898"/>
    </source>
</evidence>
<dbReference type="PROSITE" id="PS51900">
    <property type="entry name" value="CB"/>
    <property type="match status" value="1"/>
</dbReference>
<dbReference type="Proteomes" id="UP000460549">
    <property type="component" value="Unassembled WGS sequence"/>
</dbReference>